<dbReference type="WBParaSite" id="JU765_v2.g7841.t1">
    <property type="protein sequence ID" value="JU765_v2.g7841.t1"/>
    <property type="gene ID" value="JU765_v2.g7841"/>
</dbReference>
<proteinExistence type="predicted"/>
<accession>A0AC34RL07</accession>
<organism evidence="1 2">
    <name type="scientific">Panagrolaimus sp. JU765</name>
    <dbReference type="NCBI Taxonomy" id="591449"/>
    <lineage>
        <taxon>Eukaryota</taxon>
        <taxon>Metazoa</taxon>
        <taxon>Ecdysozoa</taxon>
        <taxon>Nematoda</taxon>
        <taxon>Chromadorea</taxon>
        <taxon>Rhabditida</taxon>
        <taxon>Tylenchina</taxon>
        <taxon>Panagrolaimomorpha</taxon>
        <taxon>Panagrolaimoidea</taxon>
        <taxon>Panagrolaimidae</taxon>
        <taxon>Panagrolaimus</taxon>
    </lineage>
</organism>
<evidence type="ECO:0000313" key="1">
    <source>
        <dbReference type="Proteomes" id="UP000887576"/>
    </source>
</evidence>
<sequence>MSSNVFSTKTTAISEVNTGYLYILILKNVQDTNADTVREKVEKLYDGDSFQFENNVKFSLIINYEIVSVANATHLARIFKENYYPPIPFSVEFYEKANIVNLTPFPLFYEKIVKLYFLLNVLLFRYYETTNYPECDVQMDFSQLMEYIDVLLEKFEKQSAFHKMESTFDEFMNVLGQFQKKIETITDAEKLRMNDESDYVIERMEKLRKTARRNFIPEKNSFISKTFKNENDENQIMKFLSYKLVKKWSNVLVIPNKQWIGLFWQLYGDGEVNMNSKCNKNTIDNFVWVYDERQKQIDACNTVIDYEIGGKNYKAIIVGEEHLKALMDEQRISKAGKKLIASRKLAKWTEAMKQKEPFVKREQKAAYDHVLECLKFMTKKHGSTLNTSELTTDIQQLTKEEFTDVIDNFVKTCGNTGKLLQKCKDIVEVLEPVLKQHIIV</sequence>
<reference evidence="2" key="1">
    <citation type="submission" date="2022-11" db="UniProtKB">
        <authorList>
            <consortium name="WormBaseParasite"/>
        </authorList>
    </citation>
    <scope>IDENTIFICATION</scope>
</reference>
<protein>
    <submittedName>
        <fullName evidence="2">Uncharacterized protein</fullName>
    </submittedName>
</protein>
<evidence type="ECO:0000313" key="2">
    <source>
        <dbReference type="WBParaSite" id="JU765_v2.g7841.t1"/>
    </source>
</evidence>
<name>A0AC34RL07_9BILA</name>
<dbReference type="Proteomes" id="UP000887576">
    <property type="component" value="Unplaced"/>
</dbReference>